<dbReference type="GO" id="GO:0006508">
    <property type="term" value="P:proteolysis"/>
    <property type="evidence" value="ECO:0007669"/>
    <property type="project" value="UniProtKB-KW"/>
</dbReference>
<name>A0A9X4RM00_9BACT</name>
<dbReference type="InterPro" id="IPR001539">
    <property type="entry name" value="Peptidase_U32"/>
</dbReference>
<reference evidence="4" key="1">
    <citation type="journal article" date="2022" name="bioRxiv">
        <title>Thiovibrio frasassiensisgen. nov., sp. nov., an autotrophic, elemental sulfur disproportionating bacterium isolated from sulfidic karst sediment, and proposal of Thiovibrionaceae fam. nov.</title>
        <authorList>
            <person name="Aronson H."/>
            <person name="Thomas C."/>
            <person name="Bhattacharyya M."/>
            <person name="Eckstein S."/>
            <person name="Jensen S."/>
            <person name="Barco R."/>
            <person name="Macalady J."/>
            <person name="Amend J."/>
        </authorList>
    </citation>
    <scope>NUCLEOTIDE SEQUENCE</scope>
    <source>
        <strain evidence="4">RS19-109</strain>
    </source>
</reference>
<evidence type="ECO:0000256" key="2">
    <source>
        <dbReference type="ARBA" id="ARBA00022801"/>
    </source>
</evidence>
<keyword evidence="1" id="KW-0645">Protease</keyword>
<accession>A0A9X4RM00</accession>
<keyword evidence="5" id="KW-1185">Reference proteome</keyword>
<protein>
    <submittedName>
        <fullName evidence="4">U32 family peptidase</fullName>
    </submittedName>
</protein>
<sequence>MKLPELLAPAGNFEKMQTAIHYGADAVYLGGKKFSLRAHATNFSEEEIRQGVAYAHERGVQVYTTLNIFAHNDDLAELPDYLAELREAKVDGLIISDPGIFAVAKRLVPEIPIHLSTQANVTNLESVRFWASQGVKRLNLARELSLAEITQIRQATETELEIFVHGALCISYSGRCLLSLYLTGRDANQGNCAHPCRYHYRLEEEKRPGQFFPVEEDSRGTYIFNAKDLCLLNRLPELLRAGANSLKIEGRMKSVYYVGAITRLYRAALDYWKQEGLDAILPESFRQELLKIGSRGYTENFFDQPPSSGDMLYNGPLISYDYAPVGIVRQASPQPVIETRNPITVGDRLEYLGKGLVNTEHTVVSLTGQNGTQLPNVNPNNLITLTLNPAPASCENNGLFRKKMAS</sequence>
<dbReference type="Pfam" id="PF01136">
    <property type="entry name" value="Peptidase_U32"/>
    <property type="match status" value="1"/>
</dbReference>
<dbReference type="Proteomes" id="UP001154240">
    <property type="component" value="Unassembled WGS sequence"/>
</dbReference>
<comment type="similarity">
    <text evidence="3">Belongs to the peptidase U32 family.</text>
</comment>
<comment type="caution">
    <text evidence="4">The sequence shown here is derived from an EMBL/GenBank/DDBJ whole genome shotgun (WGS) entry which is preliminary data.</text>
</comment>
<evidence type="ECO:0000313" key="5">
    <source>
        <dbReference type="Proteomes" id="UP001154240"/>
    </source>
</evidence>
<dbReference type="RefSeq" id="WP_307632661.1">
    <property type="nucleotide sequence ID" value="NZ_JAPHEH010000001.1"/>
</dbReference>
<dbReference type="EMBL" id="JAPHEH010000001">
    <property type="protein sequence ID" value="MDG4475688.1"/>
    <property type="molecule type" value="Genomic_DNA"/>
</dbReference>
<reference evidence="4" key="2">
    <citation type="submission" date="2022-10" db="EMBL/GenBank/DDBJ databases">
        <authorList>
            <person name="Aronson H.S."/>
        </authorList>
    </citation>
    <scope>NUCLEOTIDE SEQUENCE</scope>
    <source>
        <strain evidence="4">RS19-109</strain>
    </source>
</reference>
<dbReference type="InterPro" id="IPR051454">
    <property type="entry name" value="RNA/ubiquinone_mod_enzymes"/>
</dbReference>
<evidence type="ECO:0000256" key="1">
    <source>
        <dbReference type="ARBA" id="ARBA00022670"/>
    </source>
</evidence>
<keyword evidence="2" id="KW-0378">Hydrolase</keyword>
<dbReference type="GO" id="GO:0008233">
    <property type="term" value="F:peptidase activity"/>
    <property type="evidence" value="ECO:0007669"/>
    <property type="project" value="UniProtKB-KW"/>
</dbReference>
<dbReference type="PROSITE" id="PS01276">
    <property type="entry name" value="PEPTIDASE_U32"/>
    <property type="match status" value="1"/>
</dbReference>
<evidence type="ECO:0000256" key="3">
    <source>
        <dbReference type="ARBA" id="ARBA00038374"/>
    </source>
</evidence>
<organism evidence="4 5">
    <name type="scientific">Thiovibrio frasassiensis</name>
    <dbReference type="NCBI Taxonomy" id="2984131"/>
    <lineage>
        <taxon>Bacteria</taxon>
        <taxon>Pseudomonadati</taxon>
        <taxon>Thermodesulfobacteriota</taxon>
        <taxon>Desulfobulbia</taxon>
        <taxon>Desulfobulbales</taxon>
        <taxon>Thiovibrionaceae</taxon>
        <taxon>Thiovibrio</taxon>
    </lineage>
</organism>
<dbReference type="PANTHER" id="PTHR30217">
    <property type="entry name" value="PEPTIDASE U32 FAMILY"/>
    <property type="match status" value="1"/>
</dbReference>
<gene>
    <name evidence="4" type="ORF">OLX77_05875</name>
</gene>
<evidence type="ECO:0000313" key="4">
    <source>
        <dbReference type="EMBL" id="MDG4475688.1"/>
    </source>
</evidence>
<dbReference type="PANTHER" id="PTHR30217:SF6">
    <property type="entry name" value="TRNA HYDROXYLATION PROTEIN P"/>
    <property type="match status" value="1"/>
</dbReference>
<proteinExistence type="inferred from homology"/>
<dbReference type="AlphaFoldDB" id="A0A9X4RM00"/>